<gene>
    <name evidence="10" type="ORF">Q664_50960</name>
</gene>
<dbReference type="InterPro" id="IPR027417">
    <property type="entry name" value="P-loop_NTPase"/>
</dbReference>
<dbReference type="GO" id="GO:0003723">
    <property type="term" value="F:RNA binding"/>
    <property type="evidence" value="ECO:0007669"/>
    <property type="project" value="InterPro"/>
</dbReference>
<dbReference type="InterPro" id="IPR009000">
    <property type="entry name" value="Transl_B-barrel_sf"/>
</dbReference>
<evidence type="ECO:0000256" key="5">
    <source>
        <dbReference type="ARBA" id="ARBA00022917"/>
    </source>
</evidence>
<dbReference type="InterPro" id="IPR009001">
    <property type="entry name" value="Transl_elong_EF1A/Init_IF2_C"/>
</dbReference>
<keyword evidence="4" id="KW-0547">Nucleotide-binding</keyword>
<comment type="function">
    <text evidence="7">Translation factor necessary for the incorporation of selenocysteine into proteins. It probably replaces EF-Tu for the insertion of selenocysteine directed by the UGA codon. SelB binds GTP and GDP.</text>
</comment>
<organism evidence="10 11">
    <name type="scientific">Archangium violaceum Cb vi76</name>
    <dbReference type="NCBI Taxonomy" id="1406225"/>
    <lineage>
        <taxon>Bacteria</taxon>
        <taxon>Pseudomonadati</taxon>
        <taxon>Myxococcota</taxon>
        <taxon>Myxococcia</taxon>
        <taxon>Myxococcales</taxon>
        <taxon>Cystobacterineae</taxon>
        <taxon>Archangiaceae</taxon>
        <taxon>Archangium</taxon>
    </lineage>
</organism>
<dbReference type="SUPFAM" id="SSF50447">
    <property type="entry name" value="Translation proteins"/>
    <property type="match status" value="1"/>
</dbReference>
<dbReference type="Proteomes" id="UP000028547">
    <property type="component" value="Unassembled WGS sequence"/>
</dbReference>
<dbReference type="SUPFAM" id="SSF46785">
    <property type="entry name" value="Winged helix' DNA-binding domain"/>
    <property type="match status" value="3"/>
</dbReference>
<evidence type="ECO:0000256" key="7">
    <source>
        <dbReference type="ARBA" id="ARBA00025526"/>
    </source>
</evidence>
<dbReference type="Gene3D" id="3.40.50.300">
    <property type="entry name" value="P-loop containing nucleotide triphosphate hydrolases"/>
    <property type="match status" value="1"/>
</dbReference>
<evidence type="ECO:0000313" key="11">
    <source>
        <dbReference type="Proteomes" id="UP000028547"/>
    </source>
</evidence>
<dbReference type="GO" id="GO:0005525">
    <property type="term" value="F:GTP binding"/>
    <property type="evidence" value="ECO:0007669"/>
    <property type="project" value="UniProtKB-KW"/>
</dbReference>
<evidence type="ECO:0000313" key="10">
    <source>
        <dbReference type="EMBL" id="KFA86991.1"/>
    </source>
</evidence>
<dbReference type="InterPro" id="IPR005225">
    <property type="entry name" value="Small_GTP-bd"/>
</dbReference>
<dbReference type="InterPro" id="IPR036390">
    <property type="entry name" value="WH_DNA-bd_sf"/>
</dbReference>
<dbReference type="EMBL" id="JPMI01000409">
    <property type="protein sequence ID" value="KFA86991.1"/>
    <property type="molecule type" value="Genomic_DNA"/>
</dbReference>
<dbReference type="AlphaFoldDB" id="A0A084SEV6"/>
<dbReference type="GO" id="GO:0003924">
    <property type="term" value="F:GTPase activity"/>
    <property type="evidence" value="ECO:0007669"/>
    <property type="project" value="InterPro"/>
</dbReference>
<dbReference type="GO" id="GO:0005737">
    <property type="term" value="C:cytoplasm"/>
    <property type="evidence" value="ECO:0007669"/>
    <property type="project" value="UniProtKB-SubCell"/>
</dbReference>
<dbReference type="InterPro" id="IPR036388">
    <property type="entry name" value="WH-like_DNA-bd_sf"/>
</dbReference>
<evidence type="ECO:0000259" key="9">
    <source>
        <dbReference type="PROSITE" id="PS51722"/>
    </source>
</evidence>
<dbReference type="SUPFAM" id="SSF52540">
    <property type="entry name" value="P-loop containing nucleoside triphosphate hydrolases"/>
    <property type="match status" value="1"/>
</dbReference>
<evidence type="ECO:0000256" key="4">
    <source>
        <dbReference type="ARBA" id="ARBA00022741"/>
    </source>
</evidence>
<dbReference type="InterPro" id="IPR004535">
    <property type="entry name" value="Transl_elong_SelB"/>
</dbReference>
<reference evidence="10 11" key="1">
    <citation type="submission" date="2014-07" db="EMBL/GenBank/DDBJ databases">
        <title>Draft Genome Sequence of Gephyronic Acid Producer, Cystobacter violaceus Strain Cb vi76.</title>
        <authorList>
            <person name="Stevens D.C."/>
            <person name="Young J."/>
            <person name="Carmichael R."/>
            <person name="Tan J."/>
            <person name="Taylor R.E."/>
        </authorList>
    </citation>
    <scope>NUCLEOTIDE SEQUENCE [LARGE SCALE GENOMIC DNA]</scope>
    <source>
        <strain evidence="10 11">Cb vi76</strain>
    </source>
</reference>
<dbReference type="InterPro" id="IPR015191">
    <property type="entry name" value="SelB_WHD4"/>
</dbReference>
<keyword evidence="5" id="KW-0648">Protein biosynthesis</keyword>
<dbReference type="InterPro" id="IPR015190">
    <property type="entry name" value="Elong_fac_SelB-wing-hlx_typ-2"/>
</dbReference>
<evidence type="ECO:0000256" key="6">
    <source>
        <dbReference type="ARBA" id="ARBA00023134"/>
    </source>
</evidence>
<dbReference type="Pfam" id="PF03144">
    <property type="entry name" value="GTP_EFTU_D2"/>
    <property type="match status" value="1"/>
</dbReference>
<dbReference type="SUPFAM" id="SSF50465">
    <property type="entry name" value="EF-Tu/eEF-1alpha/eIF2-gamma C-terminal domain"/>
    <property type="match status" value="1"/>
</dbReference>
<dbReference type="PRINTS" id="PR00315">
    <property type="entry name" value="ELONGATNFCT"/>
</dbReference>
<dbReference type="CDD" id="cd15491">
    <property type="entry name" value="selB_III"/>
    <property type="match status" value="1"/>
</dbReference>
<dbReference type="InterPro" id="IPR057335">
    <property type="entry name" value="Beta-barrel_SelB"/>
</dbReference>
<evidence type="ECO:0000256" key="1">
    <source>
        <dbReference type="ARBA" id="ARBA00004496"/>
    </source>
</evidence>
<dbReference type="PROSITE" id="PS51722">
    <property type="entry name" value="G_TR_2"/>
    <property type="match status" value="1"/>
</dbReference>
<proteinExistence type="predicted"/>
<dbReference type="RefSeq" id="WP_043413949.1">
    <property type="nucleotide sequence ID" value="NZ_JPMI01000409.1"/>
</dbReference>
<dbReference type="CDD" id="cd04171">
    <property type="entry name" value="SelB"/>
    <property type="match status" value="1"/>
</dbReference>
<dbReference type="NCBIfam" id="TIGR00231">
    <property type="entry name" value="small_GTP"/>
    <property type="match status" value="1"/>
</dbReference>
<protein>
    <recommendedName>
        <fullName evidence="2">Selenocysteine-specific elongation factor</fullName>
    </recommendedName>
    <alternativeName>
        <fullName evidence="8">SelB translation factor</fullName>
    </alternativeName>
</protein>
<dbReference type="PANTHER" id="PTHR43721">
    <property type="entry name" value="ELONGATION FACTOR TU-RELATED"/>
    <property type="match status" value="1"/>
</dbReference>
<dbReference type="NCBIfam" id="TIGR00475">
    <property type="entry name" value="selB"/>
    <property type="match status" value="1"/>
</dbReference>
<dbReference type="InterPro" id="IPR050055">
    <property type="entry name" value="EF-Tu_GTPase"/>
</dbReference>
<dbReference type="Gene3D" id="1.10.10.10">
    <property type="entry name" value="Winged helix-like DNA-binding domain superfamily/Winged helix DNA-binding domain"/>
    <property type="match status" value="1"/>
</dbReference>
<dbReference type="Pfam" id="PF25461">
    <property type="entry name" value="Beta-barrel_SelB"/>
    <property type="match status" value="1"/>
</dbReference>
<dbReference type="Pfam" id="PF09107">
    <property type="entry name" value="WHD_3rd_SelB"/>
    <property type="match status" value="1"/>
</dbReference>
<comment type="subcellular location">
    <subcellularLocation>
        <location evidence="1">Cytoplasm</location>
    </subcellularLocation>
</comment>
<dbReference type="CDD" id="cd03696">
    <property type="entry name" value="SelB_II"/>
    <property type="match status" value="1"/>
</dbReference>
<keyword evidence="10" id="KW-0251">Elongation factor</keyword>
<dbReference type="GO" id="GO:0001514">
    <property type="term" value="P:selenocysteine incorporation"/>
    <property type="evidence" value="ECO:0007669"/>
    <property type="project" value="InterPro"/>
</dbReference>
<dbReference type="Pfam" id="PF09106">
    <property type="entry name" value="WHD_2nd_SelB"/>
    <property type="match status" value="1"/>
</dbReference>
<evidence type="ECO:0000256" key="3">
    <source>
        <dbReference type="ARBA" id="ARBA00022490"/>
    </source>
</evidence>
<evidence type="ECO:0000256" key="8">
    <source>
        <dbReference type="ARBA" id="ARBA00031615"/>
    </source>
</evidence>
<accession>A0A084SEV6</accession>
<dbReference type="Gene3D" id="2.40.30.10">
    <property type="entry name" value="Translation factors"/>
    <property type="match status" value="1"/>
</dbReference>
<keyword evidence="3" id="KW-0963">Cytoplasm</keyword>
<feature type="domain" description="Tr-type G" evidence="9">
    <location>
        <begin position="1"/>
        <end position="176"/>
    </location>
</feature>
<comment type="caution">
    <text evidence="10">The sequence shown here is derived from an EMBL/GenBank/DDBJ whole genome shotgun (WGS) entry which is preliminary data.</text>
</comment>
<dbReference type="Gene3D" id="1.10.10.2770">
    <property type="match status" value="1"/>
</dbReference>
<name>A0A084SEV6_9BACT</name>
<dbReference type="GO" id="GO:0003746">
    <property type="term" value="F:translation elongation factor activity"/>
    <property type="evidence" value="ECO:0007669"/>
    <property type="project" value="UniProtKB-KW"/>
</dbReference>
<dbReference type="InterPro" id="IPR004161">
    <property type="entry name" value="EFTu-like_2"/>
</dbReference>
<dbReference type="InterPro" id="IPR000795">
    <property type="entry name" value="T_Tr_GTP-bd_dom"/>
</dbReference>
<dbReference type="Pfam" id="PF00009">
    <property type="entry name" value="GTP_EFTU"/>
    <property type="match status" value="1"/>
</dbReference>
<evidence type="ECO:0000256" key="2">
    <source>
        <dbReference type="ARBA" id="ARBA00015953"/>
    </source>
</evidence>
<dbReference type="PANTHER" id="PTHR43721:SF22">
    <property type="entry name" value="ELONGATION FACTOR TU, MITOCHONDRIAL"/>
    <property type="match status" value="1"/>
</dbReference>
<keyword evidence="6" id="KW-0342">GTP-binding</keyword>
<sequence length="638" mass="68463">MIIGTAGHIDHGKTSLVKALTGIDTDRLKEEKRRGITLELGFAHLKLDDGTVAGVVDVPGHERFVKAMAAGAGGVDLAVLVVAADEGVMPQTREHLDICRLLGVKAGAIALTKSDLLVELGAEWRALVEADLATLVAGTFLEGAPVVPVSSRTGEGLDALRAALTRVARGLSSRPSEGPAFLPVDRAFTIKGFGTVVTGTLLSGTFAVEDAVSLLPGLPGPLRVRGLQMHGEAVRKVAAGQRTAVNLTGVEPEAIARGMVLVKAGEVPETRMLDVELSLLPAAEEGLPKRRKLLLHLGTAQVEATVALLDLEKLEPGETALAQLRLSEPLAALPGQRFILRGSRALPGRGATLAGGRVLSIMPPRRRKGGAEVVAPLLEADAGGQVAWLLRQSGYRGLTQQELFARSALAPKVLSRTLELVGARGTALLVDREKRLYVSGEVFEGLRARALALLAAFHEREPLREGLSREELRQRLSGELDARLFTRVVQALTDAGKVEVDKEVVRLKGRGRTLSLDEDAARTRLVADLSAAGLAPPTLNELAERLRLPAARVQELLKVAMAEGRVVRVSEELFFDTGALAELKERLVAHLREKKEISTQAFKELVGQSRKFVIPLSEYFDREKVTLRVGEKRVLRRA</sequence>